<evidence type="ECO:0000313" key="1">
    <source>
        <dbReference type="EMBL" id="GAA0418495.1"/>
    </source>
</evidence>
<sequence>MAVAAQLAHLARTGPGSRVRDRFRARPTGPCPVAVPRARRLDPGAGLGGLSTDSDEHWLFDELEHAVMIEIITVCLATGAPGAVTARRTITDGAPGAVRGRALAGGFPHPLTAADMRQAYGAPEGRLTYVDAFSLISPDADAGQRVDCPSDAVGG</sequence>
<name>A0ABN0YXJ9_9ACTN</name>
<reference evidence="1 2" key="1">
    <citation type="journal article" date="2019" name="Int. J. Syst. Evol. Microbiol.">
        <title>The Global Catalogue of Microorganisms (GCM) 10K type strain sequencing project: providing services to taxonomists for standard genome sequencing and annotation.</title>
        <authorList>
            <consortium name="The Broad Institute Genomics Platform"/>
            <consortium name="The Broad Institute Genome Sequencing Center for Infectious Disease"/>
            <person name="Wu L."/>
            <person name="Ma J."/>
        </authorList>
    </citation>
    <scope>NUCLEOTIDE SEQUENCE [LARGE SCALE GENOMIC DNA]</scope>
    <source>
        <strain evidence="1 2">JCM 4788</strain>
    </source>
</reference>
<dbReference type="Proteomes" id="UP001500879">
    <property type="component" value="Unassembled WGS sequence"/>
</dbReference>
<protein>
    <submittedName>
        <fullName evidence="1">Uncharacterized protein</fullName>
    </submittedName>
</protein>
<comment type="caution">
    <text evidence="1">The sequence shown here is derived from an EMBL/GenBank/DDBJ whole genome shotgun (WGS) entry which is preliminary data.</text>
</comment>
<evidence type="ECO:0000313" key="2">
    <source>
        <dbReference type="Proteomes" id="UP001500879"/>
    </source>
</evidence>
<gene>
    <name evidence="1" type="ORF">GCM10010357_44800</name>
</gene>
<keyword evidence="2" id="KW-1185">Reference proteome</keyword>
<dbReference type="EMBL" id="BAAABX010000048">
    <property type="protein sequence ID" value="GAA0418495.1"/>
    <property type="molecule type" value="Genomic_DNA"/>
</dbReference>
<organism evidence="1 2">
    <name type="scientific">Streptomyces luteireticuli</name>
    <dbReference type="NCBI Taxonomy" id="173858"/>
    <lineage>
        <taxon>Bacteria</taxon>
        <taxon>Bacillati</taxon>
        <taxon>Actinomycetota</taxon>
        <taxon>Actinomycetes</taxon>
        <taxon>Kitasatosporales</taxon>
        <taxon>Streptomycetaceae</taxon>
        <taxon>Streptomyces</taxon>
    </lineage>
</organism>
<accession>A0ABN0YXJ9</accession>
<proteinExistence type="predicted"/>